<keyword evidence="1" id="KW-1133">Transmembrane helix</keyword>
<keyword evidence="5" id="KW-1185">Reference proteome</keyword>
<name>A0A8J4PPD8_9MYCE</name>
<evidence type="ECO:0000313" key="4">
    <source>
        <dbReference type="EMBL" id="KAF2070988.1"/>
    </source>
</evidence>
<gene>
    <name evidence="4" type="ORF">CYY_007683</name>
</gene>
<dbReference type="PROSITE" id="PS01186">
    <property type="entry name" value="EGF_2"/>
    <property type="match status" value="1"/>
</dbReference>
<keyword evidence="1" id="KW-0812">Transmembrane</keyword>
<feature type="chain" id="PRO_5035326389" description="EGF-like domain-containing protein" evidence="2">
    <location>
        <begin position="25"/>
        <end position="1325"/>
    </location>
</feature>
<dbReference type="InterPro" id="IPR000742">
    <property type="entry name" value="EGF"/>
</dbReference>
<dbReference type="Pfam" id="PF25820">
    <property type="entry name" value="DUF7949"/>
    <property type="match status" value="1"/>
</dbReference>
<evidence type="ECO:0000313" key="5">
    <source>
        <dbReference type="Proteomes" id="UP000695562"/>
    </source>
</evidence>
<evidence type="ECO:0000256" key="2">
    <source>
        <dbReference type="SAM" id="SignalP"/>
    </source>
</evidence>
<dbReference type="Pfam" id="PF24893">
    <property type="entry name" value="DUF7743"/>
    <property type="match status" value="1"/>
</dbReference>
<dbReference type="PANTHER" id="PTHR31378">
    <property type="entry name" value="EGF-LIKE DOMAIN-CONTAINING PROTEIN-RELATED-RELATED"/>
    <property type="match status" value="1"/>
</dbReference>
<keyword evidence="1" id="KW-0472">Membrane</keyword>
<dbReference type="InterPro" id="IPR054484">
    <property type="entry name" value="ComC_SSD"/>
</dbReference>
<dbReference type="Proteomes" id="UP000695562">
    <property type="component" value="Unassembled WGS sequence"/>
</dbReference>
<feature type="signal peptide" evidence="2">
    <location>
        <begin position="1"/>
        <end position="24"/>
    </location>
</feature>
<dbReference type="EMBL" id="AJWJ01000424">
    <property type="protein sequence ID" value="KAF2070988.1"/>
    <property type="molecule type" value="Genomic_DNA"/>
</dbReference>
<organism evidence="4 5">
    <name type="scientific">Polysphondylium violaceum</name>
    <dbReference type="NCBI Taxonomy" id="133409"/>
    <lineage>
        <taxon>Eukaryota</taxon>
        <taxon>Amoebozoa</taxon>
        <taxon>Evosea</taxon>
        <taxon>Eumycetozoa</taxon>
        <taxon>Dictyostelia</taxon>
        <taxon>Dictyosteliales</taxon>
        <taxon>Dictyosteliaceae</taxon>
        <taxon>Polysphondylium</taxon>
    </lineage>
</organism>
<dbReference type="CDD" id="cd21699">
    <property type="entry name" value="JMTM_APP_like"/>
    <property type="match status" value="1"/>
</dbReference>
<feature type="domain" description="EGF-like" evidence="3">
    <location>
        <begin position="1014"/>
        <end position="1025"/>
    </location>
</feature>
<dbReference type="Pfam" id="PF23034">
    <property type="entry name" value="DUF7035"/>
    <property type="match status" value="1"/>
</dbReference>
<proteinExistence type="predicted"/>
<dbReference type="InterPro" id="IPR055463">
    <property type="entry name" value="DUF7035"/>
</dbReference>
<dbReference type="InterPro" id="IPR055462">
    <property type="entry name" value="DUF7034"/>
</dbReference>
<comment type="caution">
    <text evidence="4">The sequence shown here is derived from an EMBL/GenBank/DDBJ whole genome shotgun (WGS) entry which is preliminary data.</text>
</comment>
<evidence type="ECO:0000256" key="1">
    <source>
        <dbReference type="SAM" id="Phobius"/>
    </source>
</evidence>
<feature type="transmembrane region" description="Helical" evidence="1">
    <location>
        <begin position="1280"/>
        <end position="1302"/>
    </location>
</feature>
<dbReference type="InterPro" id="IPR056645">
    <property type="entry name" value="DUF7743"/>
</dbReference>
<keyword evidence="2" id="KW-0732">Signal</keyword>
<reference evidence="4" key="1">
    <citation type="submission" date="2020-01" db="EMBL/GenBank/DDBJ databases">
        <title>Development of genomics and gene disruption for Polysphondylium violaceum indicates a role for the polyketide synthase stlB in stalk morphogenesis.</title>
        <authorList>
            <person name="Narita B."/>
            <person name="Kawabe Y."/>
            <person name="Kin K."/>
            <person name="Saito T."/>
            <person name="Gibbs R."/>
            <person name="Kuspa A."/>
            <person name="Muzny D."/>
            <person name="Queller D."/>
            <person name="Richards S."/>
            <person name="Strassman J."/>
            <person name="Sucgang R."/>
            <person name="Worley K."/>
            <person name="Schaap P."/>
        </authorList>
    </citation>
    <scope>NUCLEOTIDE SEQUENCE</scope>
    <source>
        <strain evidence="4">QSvi11</strain>
    </source>
</reference>
<dbReference type="PANTHER" id="PTHR31378:SF29">
    <property type="entry name" value="EGF-LIKE DOMAIN-CONTAINING PROTEIN-RELATED"/>
    <property type="match status" value="1"/>
</dbReference>
<evidence type="ECO:0000259" key="3">
    <source>
        <dbReference type="PROSITE" id="PS01186"/>
    </source>
</evidence>
<dbReference type="Pfam" id="PF23033">
    <property type="entry name" value="DUF7034"/>
    <property type="match status" value="1"/>
</dbReference>
<protein>
    <recommendedName>
        <fullName evidence="3">EGF-like domain-containing protein</fullName>
    </recommendedName>
</protein>
<sequence length="1325" mass="148419">MMNNTRIILYLGLWLCLLATFCHCQKKTPTVLKSFDVKSSQSKTQCTFKILFFLQLNGFDIQEYQLRNSTHSLTQKDFSILLSTSQQLSVTFLDSSNNEITINVDRTLSCNAPSFPLEMVHPISYAPLYQYDYITYLQYKFKRVKEGTTSLVKESNFYLTTPQDQYITSVLDPSIIKNTNGDTNLIYTVTDILNRSTTFTIPTFLQDYQLPGQVKNISFYPSSNLLKHGSTPVITMEIQGNLVIAPAKIQVDGFRSPSEMFYLYPVSRLMGKIQYIRAFENNFNSSVTIGIFNSPLSTKTKIWKMKESEEMSFSKDYLSYTIINEQKSLVCINFKLDELKNRKENIYYSNSNNGTNLPNRYGIGKGTELSYQFTVSTLASYINFVQISLGGVQFPSSSLSLPLQKDTIKPSVIDIVVERLPLNQILLKIHATDDLSGVSYLEFFQTNTIMSIANLVSGTPLNGIFETRVSTNLVTNSVGLMVCDKSRNCLYINNVFSLPFYSLEKLVPSIPDYDDELTLTHFSFQYNYLDISKFGSFNTVYLNSTNVNIHSVPIISIQLSKGLGSFSESSDILDYVMEWDKEIKVFKKTFYVPPRLFQGTIDYLIFYKTQFISSAQIYQQFKESSVLQVFSEIPDEMPPIVSKVQFNPSSLILNSDQVVTVTLVVDIEDPINGLDFGSITIGSEFDSFIGYTFNFKPSDAINKDPFYGTYQFQFNINGNCRSQTYSIKSISLQDTSGHKSNTDGKIINPLFKLYDSNSLSLPVKCNIKLDSIPPILKSIQLSKTSFNNNNVQREFNIKLTTHDDNSGISLRHNPIVFIEADNNGLVEVEMKLDSYDSNSKTANYFATSALPFNFGSDAGLLISIYGIYDNHLNTNGYSAQDLRDSGLLSFINTTFVQGPVLESSNPLSSLGGELYLFGQNLQGNNVFAMIDYLDGKGYQTTTLFSKHTGSSLSIAGVIPKSKSLFVKLSSNGILSNELLVIPVPSLDDNVNYCYGNPICGGSERGYCASKQVGCVCFTPYSGPACENKNANNTNTIDPDRPDIDSEFDIFKYQIQVVRVDEMDLNSKVLKSHPLSNWVFKNVSTTTRKEYQYSTSIKSNDITTPIDINIIFFDKLEQVIFANNEYYMSPNSVKYIISLGSYSFSSSLNTLQLVMSVNFTLDSNDTCSSTSFGNSSLTSEYVKLAVNDGYLYSRFVKLGIIDKRIQSIINHVIPNDDQEKNSTNAFSQIGIRIPYFQKSVLLDPDFSVLIGGSAKNEDNSFCGGKKDGNTKHNGTKLSTGAIVGIVVGCVGLAIIVTLSILIYSKRRSLRVTVINLKNMAKKETPK</sequence>
<accession>A0A8J4PPD8</accession>
<dbReference type="Pfam" id="PF22933">
    <property type="entry name" value="ComC_SSD"/>
    <property type="match status" value="1"/>
</dbReference>
<dbReference type="InterPro" id="IPR057709">
    <property type="entry name" value="DUF7949"/>
</dbReference>